<dbReference type="InterPro" id="IPR008120">
    <property type="entry name" value="Dense_granule_Gra7_protein"/>
</dbReference>
<keyword evidence="1 2" id="KW-0732">Signal</keyword>
<dbReference type="Proteomes" id="UP000754883">
    <property type="component" value="Unassembled WGS sequence"/>
</dbReference>
<evidence type="ECO:0000313" key="5">
    <source>
        <dbReference type="Proteomes" id="UP000754883"/>
    </source>
</evidence>
<dbReference type="Gene3D" id="3.40.190.10">
    <property type="entry name" value="Periplasmic binding protein-like II"/>
    <property type="match status" value="2"/>
</dbReference>
<evidence type="ECO:0000313" key="4">
    <source>
        <dbReference type="EMBL" id="CAG9992217.1"/>
    </source>
</evidence>
<comment type="caution">
    <text evidence="4">The sequence shown here is derived from an EMBL/GenBank/DDBJ whole genome shotgun (WGS) entry which is preliminary data.</text>
</comment>
<feature type="domain" description="PBP" evidence="3">
    <location>
        <begin position="176"/>
        <end position="376"/>
    </location>
</feature>
<protein>
    <recommendedName>
        <fullName evidence="3">PBP domain-containing protein</fullName>
    </recommendedName>
</protein>
<evidence type="ECO:0000259" key="3">
    <source>
        <dbReference type="Pfam" id="PF12849"/>
    </source>
</evidence>
<name>A0A9N9ULA2_9HYPO</name>
<dbReference type="InterPro" id="IPR050811">
    <property type="entry name" value="Phosphate_ABC_transporter"/>
</dbReference>
<reference evidence="4 5" key="2">
    <citation type="submission" date="2021-10" db="EMBL/GenBank/DDBJ databases">
        <authorList>
            <person name="Piombo E."/>
        </authorList>
    </citation>
    <scope>NUCLEOTIDE SEQUENCE [LARGE SCALE GENOMIC DNA]</scope>
</reference>
<proteinExistence type="predicted"/>
<dbReference type="AlphaFoldDB" id="A0A9N9ULA2"/>
<dbReference type="PANTHER" id="PTHR30570:SF6">
    <property type="entry name" value="PHOSPHATE-BINDING PROTEIN PSTS"/>
    <property type="match status" value="1"/>
</dbReference>
<sequence>MVYISFSALCVSAASIFGLVQAATPPVCNSINYTSPYAPLNANRSIWTLNVTNFRTEHSVKGGYNKSWDLSDLPAYQPQDLLNGTLRIWGSNYLKDGQLGQYWQETFNKFQPGIKIEYNLPTTAIGIPALAVKAADLGVGRPATLMDYLTYQQVFGHDPVEIVAATGSYDVYGWSPAFAIVVREDNPLENITMKELDGVFGTARGGGYNRSTWMTSYPYKRGPEYNIRTWGQLGLKGEWVNAPIHPCGQTTKANIQDVFQNLVLWGSNQWVEGLRTFANYAMTNNTLATWSKQVLAAGNADPYSICVGSPEVVGPGMKELAVQGFNGGPYVKRNLETIRAREYPLYNEIFFFANKEAGEPMEPMVYEFLKFILSQEGQNQVQREGRYLPLPGSVVNKMLKKIEPSA</sequence>
<gene>
    <name evidence="4" type="ORF">CBYS24578_00015137</name>
</gene>
<reference evidence="5" key="1">
    <citation type="submission" date="2019-06" db="EMBL/GenBank/DDBJ databases">
        <authorList>
            <person name="Broberg M."/>
        </authorList>
    </citation>
    <scope>NUCLEOTIDE SEQUENCE [LARGE SCALE GENOMIC DNA]</scope>
</reference>
<feature type="chain" id="PRO_5040327154" description="PBP domain-containing protein" evidence="2">
    <location>
        <begin position="23"/>
        <end position="406"/>
    </location>
</feature>
<feature type="signal peptide" evidence="2">
    <location>
        <begin position="1"/>
        <end position="22"/>
    </location>
</feature>
<dbReference type="InterPro" id="IPR024370">
    <property type="entry name" value="PBP_domain"/>
</dbReference>
<keyword evidence="5" id="KW-1185">Reference proteome</keyword>
<dbReference type="GO" id="GO:0005576">
    <property type="term" value="C:extracellular region"/>
    <property type="evidence" value="ECO:0007669"/>
    <property type="project" value="InterPro"/>
</dbReference>
<accession>A0A9N9ULA2</accession>
<dbReference type="PANTHER" id="PTHR30570">
    <property type="entry name" value="PERIPLASMIC PHOSPHATE BINDING COMPONENT OF PHOSPHATE ABC TRANSPORTER"/>
    <property type="match status" value="1"/>
</dbReference>
<dbReference type="EMBL" id="CABFNO020001481">
    <property type="protein sequence ID" value="CAG9992217.1"/>
    <property type="molecule type" value="Genomic_DNA"/>
</dbReference>
<evidence type="ECO:0000256" key="2">
    <source>
        <dbReference type="SAM" id="SignalP"/>
    </source>
</evidence>
<dbReference type="Pfam" id="PF12849">
    <property type="entry name" value="PBP_like_2"/>
    <property type="match status" value="1"/>
</dbReference>
<dbReference type="SUPFAM" id="SSF53850">
    <property type="entry name" value="Periplasmic binding protein-like II"/>
    <property type="match status" value="1"/>
</dbReference>
<organism evidence="4 5">
    <name type="scientific">Clonostachys byssicola</name>
    <dbReference type="NCBI Taxonomy" id="160290"/>
    <lineage>
        <taxon>Eukaryota</taxon>
        <taxon>Fungi</taxon>
        <taxon>Dikarya</taxon>
        <taxon>Ascomycota</taxon>
        <taxon>Pezizomycotina</taxon>
        <taxon>Sordariomycetes</taxon>
        <taxon>Hypocreomycetidae</taxon>
        <taxon>Hypocreales</taxon>
        <taxon>Bionectriaceae</taxon>
        <taxon>Clonostachys</taxon>
    </lineage>
</organism>
<dbReference type="PRINTS" id="PR01747">
    <property type="entry name" value="DENSEGRNULE7"/>
</dbReference>
<dbReference type="OrthoDB" id="5117097at2759"/>
<evidence type="ECO:0000256" key="1">
    <source>
        <dbReference type="ARBA" id="ARBA00022729"/>
    </source>
</evidence>